<dbReference type="Pfam" id="PF21021">
    <property type="entry name" value="FAF1"/>
    <property type="match status" value="1"/>
</dbReference>
<dbReference type="InterPro" id="IPR029071">
    <property type="entry name" value="Ubiquitin-like_domsf"/>
</dbReference>
<protein>
    <submittedName>
        <fullName evidence="3">FAS-associated factor 2-B</fullName>
    </submittedName>
</protein>
<dbReference type="AlphaFoldDB" id="W9RRH9"/>
<evidence type="ECO:0000313" key="3">
    <source>
        <dbReference type="EMBL" id="EXB93581.1"/>
    </source>
</evidence>
<dbReference type="PANTHER" id="PTHR23322:SF71">
    <property type="entry name" value="UBIQUITIN-ASSOCIATED (UBA) PROTEIN-RELATED"/>
    <property type="match status" value="1"/>
</dbReference>
<evidence type="ECO:0000256" key="1">
    <source>
        <dbReference type="ARBA" id="ARBA00022786"/>
    </source>
</evidence>
<dbReference type="GO" id="GO:0005783">
    <property type="term" value="C:endoplasmic reticulum"/>
    <property type="evidence" value="ECO:0007669"/>
    <property type="project" value="TreeGrafter"/>
</dbReference>
<dbReference type="CDD" id="cd02958">
    <property type="entry name" value="UAS"/>
    <property type="match status" value="1"/>
</dbReference>
<proteinExistence type="predicted"/>
<dbReference type="Proteomes" id="UP000030645">
    <property type="component" value="Unassembled WGS sequence"/>
</dbReference>
<gene>
    <name evidence="3" type="ORF">L484_014573</name>
</gene>
<evidence type="ECO:0000313" key="4">
    <source>
        <dbReference type="Proteomes" id="UP000030645"/>
    </source>
</evidence>
<dbReference type="InterPro" id="IPR049483">
    <property type="entry name" value="FAF1_2-like_UAS"/>
</dbReference>
<dbReference type="STRING" id="981085.W9RRH9"/>
<dbReference type="InterPro" id="IPR001012">
    <property type="entry name" value="UBX_dom"/>
</dbReference>
<dbReference type="InterPro" id="IPR006577">
    <property type="entry name" value="UAS"/>
</dbReference>
<dbReference type="SMART" id="SM00594">
    <property type="entry name" value="UAS"/>
    <property type="match status" value="1"/>
</dbReference>
<keyword evidence="1" id="KW-0833">Ubl conjugation pathway</keyword>
<dbReference type="SUPFAM" id="SSF54236">
    <property type="entry name" value="Ubiquitin-like"/>
    <property type="match status" value="1"/>
</dbReference>
<dbReference type="EMBL" id="KE345081">
    <property type="protein sequence ID" value="EXB93581.1"/>
    <property type="molecule type" value="Genomic_DNA"/>
</dbReference>
<dbReference type="InterPro" id="IPR036249">
    <property type="entry name" value="Thioredoxin-like_sf"/>
</dbReference>
<dbReference type="SMART" id="SM00166">
    <property type="entry name" value="UBX"/>
    <property type="match status" value="1"/>
</dbReference>
<accession>W9RRH9</accession>
<name>W9RRH9_9ROSA</name>
<dbReference type="GO" id="GO:0043130">
    <property type="term" value="F:ubiquitin binding"/>
    <property type="evidence" value="ECO:0007669"/>
    <property type="project" value="TreeGrafter"/>
</dbReference>
<reference evidence="4" key="1">
    <citation type="submission" date="2013-01" db="EMBL/GenBank/DDBJ databases">
        <title>Draft Genome Sequence of a Mulberry Tree, Morus notabilis C.K. Schneid.</title>
        <authorList>
            <person name="He N."/>
            <person name="Zhao S."/>
        </authorList>
    </citation>
    <scope>NUCLEOTIDE SEQUENCE</scope>
</reference>
<dbReference type="Gene3D" id="3.10.20.90">
    <property type="entry name" value="Phosphatidylinositol 3-kinase Catalytic Subunit, Chain A, domain 1"/>
    <property type="match status" value="1"/>
</dbReference>
<dbReference type="PROSITE" id="PS50033">
    <property type="entry name" value="UBX"/>
    <property type="match status" value="1"/>
</dbReference>
<dbReference type="PANTHER" id="PTHR23322">
    <property type="entry name" value="FAS-ASSOCIATED PROTEIN"/>
    <property type="match status" value="1"/>
</dbReference>
<dbReference type="CDD" id="cd01767">
    <property type="entry name" value="UBX"/>
    <property type="match status" value="1"/>
</dbReference>
<dbReference type="Pfam" id="PF00789">
    <property type="entry name" value="UBX"/>
    <property type="match status" value="1"/>
</dbReference>
<dbReference type="SUPFAM" id="SSF52833">
    <property type="entry name" value="Thioredoxin-like"/>
    <property type="match status" value="1"/>
</dbReference>
<sequence length="417" mass="46445">MASPMRKSNATRAGQYPSCNGIVRRMVSLPRSIFGGFSRAMGHGIDLMGIGGRRATPTLSPSFQLPLPQEWDFLENFERQFGSTHPFFYACHFMEALKIAQDENKFLFMYLHSPEHPFTPSFCRETLCSELAVQYLDANFVCWGALASGGEGQQMAAIFRPASFPFCAVIAPSIGDNMALLQQIEGPISPAELVEILQRTLEEQGAAFGSSRAKEAEKIRADRRLREEQDAAYLAALQIDKEKERLEKLSSKESVQKPAEAPIKANYEKFRNNPSGRVIKSSTIRETPHKETANKVKDSQATQILIRFPNGERREQSFSSTEKIQAIYRFIDSLALPGIGNYRLVSSFPRRVYGVDQMGQTLKDAGLHPRANITSFRTCLGSAPLGPSKRSPSSDDSAIEFILPQYGRSLRASIFSL</sequence>
<dbReference type="Gene3D" id="3.40.30.10">
    <property type="entry name" value="Glutaredoxin"/>
    <property type="match status" value="1"/>
</dbReference>
<feature type="domain" description="UBX" evidence="2">
    <location>
        <begin position="297"/>
        <end position="375"/>
    </location>
</feature>
<dbReference type="InterPro" id="IPR050730">
    <property type="entry name" value="UBX_domain-protein"/>
</dbReference>
<evidence type="ECO:0000259" key="2">
    <source>
        <dbReference type="PROSITE" id="PS50033"/>
    </source>
</evidence>
<keyword evidence="4" id="KW-1185">Reference proteome</keyword>
<dbReference type="GO" id="GO:0036503">
    <property type="term" value="P:ERAD pathway"/>
    <property type="evidence" value="ECO:0007669"/>
    <property type="project" value="TreeGrafter"/>
</dbReference>
<dbReference type="eggNOG" id="KOG1363">
    <property type="taxonomic scope" value="Eukaryota"/>
</dbReference>
<organism evidence="3 4">
    <name type="scientific">Morus notabilis</name>
    <dbReference type="NCBI Taxonomy" id="981085"/>
    <lineage>
        <taxon>Eukaryota</taxon>
        <taxon>Viridiplantae</taxon>
        <taxon>Streptophyta</taxon>
        <taxon>Embryophyta</taxon>
        <taxon>Tracheophyta</taxon>
        <taxon>Spermatophyta</taxon>
        <taxon>Magnoliopsida</taxon>
        <taxon>eudicotyledons</taxon>
        <taxon>Gunneridae</taxon>
        <taxon>Pentapetalae</taxon>
        <taxon>rosids</taxon>
        <taxon>fabids</taxon>
        <taxon>Rosales</taxon>
        <taxon>Moraceae</taxon>
        <taxon>Moreae</taxon>
        <taxon>Morus</taxon>
    </lineage>
</organism>